<keyword evidence="1" id="KW-0238">DNA-binding</keyword>
<organism evidence="3 4">
    <name type="scientific">Aliarcobacter skirrowii</name>
    <dbReference type="NCBI Taxonomy" id="28200"/>
    <lineage>
        <taxon>Bacteria</taxon>
        <taxon>Pseudomonadati</taxon>
        <taxon>Campylobacterota</taxon>
        <taxon>Epsilonproteobacteria</taxon>
        <taxon>Campylobacterales</taxon>
        <taxon>Arcobacteraceae</taxon>
        <taxon>Aliarcobacter</taxon>
    </lineage>
</organism>
<dbReference type="PROSITE" id="PS50943">
    <property type="entry name" value="HTH_CROC1"/>
    <property type="match status" value="1"/>
</dbReference>
<dbReference type="InterPro" id="IPR001387">
    <property type="entry name" value="Cro/C1-type_HTH"/>
</dbReference>
<protein>
    <submittedName>
        <fullName evidence="3">XRE family transcriptional regulator</fullName>
    </submittedName>
</protein>
<dbReference type="SMART" id="SM00530">
    <property type="entry name" value="HTH_XRE"/>
    <property type="match status" value="1"/>
</dbReference>
<accession>A0A2U2C0R9</accession>
<sequence>MILSELGKTIKDLRKQKGLSQESLAEQSGISRATLSKLENGYIANISIVTINQILSLLGYEIDIKPSNPFMTQLKNN</sequence>
<dbReference type="Proteomes" id="UP000245014">
    <property type="component" value="Unassembled WGS sequence"/>
</dbReference>
<dbReference type="PANTHER" id="PTHR46797">
    <property type="entry name" value="HTH-TYPE TRANSCRIPTIONAL REGULATOR"/>
    <property type="match status" value="1"/>
</dbReference>
<dbReference type="AlphaFoldDB" id="A0A2U2C0R9"/>
<evidence type="ECO:0000313" key="4">
    <source>
        <dbReference type="Proteomes" id="UP000245014"/>
    </source>
</evidence>
<reference evidence="3 4" key="1">
    <citation type="submission" date="2018-05" db="EMBL/GenBank/DDBJ databases">
        <title>Antimicrobial susceptibility testing and genomic analysis of Arcobacter skirrowii strains and one Arcobacter butzleri isolated from German poultry farms.</title>
        <authorList>
            <person name="Haenel I."/>
            <person name="Hotzel H."/>
            <person name="Tomaso H."/>
            <person name="Busch A."/>
        </authorList>
    </citation>
    <scope>NUCLEOTIDE SEQUENCE [LARGE SCALE GENOMIC DNA]</scope>
    <source>
        <strain evidence="4">v</strain>
    </source>
</reference>
<dbReference type="CDD" id="cd00093">
    <property type="entry name" value="HTH_XRE"/>
    <property type="match status" value="1"/>
</dbReference>
<dbReference type="EMBL" id="QEYI01000003">
    <property type="protein sequence ID" value="PWE21603.1"/>
    <property type="molecule type" value="Genomic_DNA"/>
</dbReference>
<comment type="caution">
    <text evidence="3">The sequence shown here is derived from an EMBL/GenBank/DDBJ whole genome shotgun (WGS) entry which is preliminary data.</text>
</comment>
<dbReference type="InterPro" id="IPR010982">
    <property type="entry name" value="Lambda_DNA-bd_dom_sf"/>
</dbReference>
<feature type="domain" description="HTH cro/C1-type" evidence="2">
    <location>
        <begin position="10"/>
        <end position="65"/>
    </location>
</feature>
<dbReference type="InterPro" id="IPR050807">
    <property type="entry name" value="TransReg_Diox_bact_type"/>
</dbReference>
<dbReference type="PANTHER" id="PTHR46797:SF1">
    <property type="entry name" value="METHYLPHOSPHONATE SYNTHASE"/>
    <property type="match status" value="1"/>
</dbReference>
<evidence type="ECO:0000313" key="3">
    <source>
        <dbReference type="EMBL" id="PWE21603.1"/>
    </source>
</evidence>
<gene>
    <name evidence="3" type="ORF">DF188_05135</name>
</gene>
<dbReference type="GO" id="GO:0003700">
    <property type="term" value="F:DNA-binding transcription factor activity"/>
    <property type="evidence" value="ECO:0007669"/>
    <property type="project" value="TreeGrafter"/>
</dbReference>
<dbReference type="STRING" id="28200.GCA_001572935_00126"/>
<dbReference type="Pfam" id="PF01381">
    <property type="entry name" value="HTH_3"/>
    <property type="match status" value="1"/>
</dbReference>
<dbReference type="RefSeq" id="WP_109158330.1">
    <property type="nucleotide sequence ID" value="NZ_JAUQUO010000003.1"/>
</dbReference>
<dbReference type="SUPFAM" id="SSF47413">
    <property type="entry name" value="lambda repressor-like DNA-binding domains"/>
    <property type="match status" value="1"/>
</dbReference>
<evidence type="ECO:0000256" key="1">
    <source>
        <dbReference type="ARBA" id="ARBA00023125"/>
    </source>
</evidence>
<dbReference type="Gene3D" id="1.10.260.40">
    <property type="entry name" value="lambda repressor-like DNA-binding domains"/>
    <property type="match status" value="1"/>
</dbReference>
<proteinExistence type="predicted"/>
<dbReference type="GO" id="GO:0005829">
    <property type="term" value="C:cytosol"/>
    <property type="evidence" value="ECO:0007669"/>
    <property type="project" value="TreeGrafter"/>
</dbReference>
<dbReference type="GO" id="GO:0003677">
    <property type="term" value="F:DNA binding"/>
    <property type="evidence" value="ECO:0007669"/>
    <property type="project" value="UniProtKB-KW"/>
</dbReference>
<name>A0A2U2C0R9_9BACT</name>
<evidence type="ECO:0000259" key="2">
    <source>
        <dbReference type="PROSITE" id="PS50943"/>
    </source>
</evidence>